<keyword evidence="6" id="KW-1185">Reference proteome</keyword>
<feature type="domain" description="Pectate lyase" evidence="4">
    <location>
        <begin position="126"/>
        <end position="371"/>
    </location>
</feature>
<evidence type="ECO:0000256" key="1">
    <source>
        <dbReference type="ARBA" id="ARBA00023239"/>
    </source>
</evidence>
<dbReference type="PANTHER" id="PTHR31683:SF18">
    <property type="entry name" value="PECTATE LYASE 21-RELATED"/>
    <property type="match status" value="1"/>
</dbReference>
<evidence type="ECO:0000313" key="5">
    <source>
        <dbReference type="EMBL" id="MBD8890627.1"/>
    </source>
</evidence>
<comment type="caution">
    <text evidence="5">The sequence shown here is derived from an EMBL/GenBank/DDBJ whole genome shotgun (WGS) entry which is preliminary data.</text>
</comment>
<dbReference type="RefSeq" id="WP_192146453.1">
    <property type="nucleotide sequence ID" value="NZ_JACYXI010000001.1"/>
</dbReference>
<name>A0ABR9CII0_9HYPH</name>
<dbReference type="PANTHER" id="PTHR31683">
    <property type="entry name" value="PECTATE LYASE 18-RELATED"/>
    <property type="match status" value="1"/>
</dbReference>
<proteinExistence type="inferred from homology"/>
<dbReference type="SMART" id="SM00656">
    <property type="entry name" value="Amb_all"/>
    <property type="match status" value="1"/>
</dbReference>
<evidence type="ECO:0000313" key="6">
    <source>
        <dbReference type="Proteomes" id="UP000632063"/>
    </source>
</evidence>
<evidence type="ECO:0000256" key="2">
    <source>
        <dbReference type="RuleBase" id="RU361173"/>
    </source>
</evidence>
<dbReference type="Gene3D" id="2.160.20.10">
    <property type="entry name" value="Single-stranded right-handed beta-helix, Pectin lyase-like"/>
    <property type="match status" value="1"/>
</dbReference>
<comment type="similarity">
    <text evidence="2">Belongs to the polysaccharide lyase 1 family.</text>
</comment>
<dbReference type="SUPFAM" id="SSF51126">
    <property type="entry name" value="Pectin lyase-like"/>
    <property type="match status" value="1"/>
</dbReference>
<keyword evidence="3" id="KW-0732">Signal</keyword>
<evidence type="ECO:0000259" key="4">
    <source>
        <dbReference type="SMART" id="SM00656"/>
    </source>
</evidence>
<organism evidence="5 6">
    <name type="scientific">Roseibium litorale</name>
    <dbReference type="NCBI Taxonomy" id="2803841"/>
    <lineage>
        <taxon>Bacteria</taxon>
        <taxon>Pseudomonadati</taxon>
        <taxon>Pseudomonadota</taxon>
        <taxon>Alphaproteobacteria</taxon>
        <taxon>Hyphomicrobiales</taxon>
        <taxon>Stappiaceae</taxon>
        <taxon>Roseibium</taxon>
    </lineage>
</organism>
<sequence>MTLFRSSCTMRSLMGALTLSALSSSAFALPDGISAAAVSLSREAAPMGWATQDGGTTGGAAADEANVYLARNRKDLIAALGGGNATNAKDDTPRIIFITGTIDLTAGDDGTPLKQEDFAQPGFDFDAYIEAYDPETYGFDKEPEGPLEDARKASQKAQAAHTVIRIGSNKTLIGVPGAKIINGTLLLKEVDNVIIRNITFEDSYDMFPQWDGTDGSKGHWNSEYDLISIEDARRIWIDHAAFSDGARPDETAQVVFGEHIQHHDGLIDIKKLADLITISNSVFRDHDKTHLIGSSDKRVENRGLLKVTFTGNWYDNVRQRMPRVRFGQVHMLGNLFTPRLDGPYPFLYAFGAGKESKILAENNVFEAEGLDAAAIVGNYKGTSLTVSGTVLNGQPVDPVAAFNTANPEKTLGNKTGWTPPYDYTKPDPASVSTAVRATAGPTLTM</sequence>
<keyword evidence="2" id="KW-0119">Carbohydrate metabolism</keyword>
<reference evidence="5 6" key="2">
    <citation type="journal article" date="2021" name="Int. J. Syst. Evol. Microbiol.">
        <title>Roseibium litorale sp. nov., isolated from a tidal flat sediment and proposal for the reclassification of Labrenzia polysiphoniae as Roseibium polysiphoniae comb. nov.</title>
        <authorList>
            <person name="Liu Y."/>
            <person name="Pei T."/>
            <person name="Du J."/>
            <person name="Chao M."/>
            <person name="Deng M.R."/>
            <person name="Zhu H."/>
        </authorList>
    </citation>
    <scope>NUCLEOTIDE SEQUENCE [LARGE SCALE GENOMIC DNA]</scope>
    <source>
        <strain evidence="5 6">4C16A</strain>
    </source>
</reference>
<keyword evidence="2" id="KW-0624">Polysaccharide degradation</keyword>
<reference evidence="6" key="1">
    <citation type="submission" date="2020-09" db="EMBL/GenBank/DDBJ databases">
        <title>The genome sequence of strain Labrenzia suaedae 4C16A.</title>
        <authorList>
            <person name="Liu Y."/>
        </authorList>
    </citation>
    <scope>NUCLEOTIDE SEQUENCE [LARGE SCALE GENOMIC DNA]</scope>
    <source>
        <strain evidence="6">4C16A</strain>
    </source>
</reference>
<accession>A0ABR9CII0</accession>
<dbReference type="EMBL" id="JACYXI010000001">
    <property type="protein sequence ID" value="MBD8890627.1"/>
    <property type="molecule type" value="Genomic_DNA"/>
</dbReference>
<keyword evidence="2" id="KW-0964">Secreted</keyword>
<dbReference type="InterPro" id="IPR045032">
    <property type="entry name" value="PEL"/>
</dbReference>
<dbReference type="InterPro" id="IPR002022">
    <property type="entry name" value="Pec_lyase"/>
</dbReference>
<gene>
    <name evidence="5" type="ORF">IG616_03650</name>
</gene>
<dbReference type="InterPro" id="IPR012334">
    <property type="entry name" value="Pectin_lyas_fold"/>
</dbReference>
<comment type="subcellular location">
    <subcellularLocation>
        <location evidence="2">Secreted</location>
    </subcellularLocation>
</comment>
<evidence type="ECO:0000256" key="3">
    <source>
        <dbReference type="SAM" id="SignalP"/>
    </source>
</evidence>
<feature type="signal peptide" evidence="3">
    <location>
        <begin position="1"/>
        <end position="28"/>
    </location>
</feature>
<dbReference type="Proteomes" id="UP000632063">
    <property type="component" value="Unassembled WGS sequence"/>
</dbReference>
<dbReference type="InterPro" id="IPR011050">
    <property type="entry name" value="Pectin_lyase_fold/virulence"/>
</dbReference>
<feature type="chain" id="PRO_5045210649" evidence="3">
    <location>
        <begin position="29"/>
        <end position="445"/>
    </location>
</feature>
<dbReference type="GO" id="GO:0016829">
    <property type="term" value="F:lyase activity"/>
    <property type="evidence" value="ECO:0007669"/>
    <property type="project" value="UniProtKB-KW"/>
</dbReference>
<dbReference type="Pfam" id="PF00544">
    <property type="entry name" value="Pectate_lyase_4"/>
    <property type="match status" value="2"/>
</dbReference>
<protein>
    <submittedName>
        <fullName evidence="5">Pectate lyase</fullName>
    </submittedName>
</protein>
<keyword evidence="1 2" id="KW-0456">Lyase</keyword>